<feature type="domain" description="Zinc finger DksA/TraR C4-type" evidence="5">
    <location>
        <begin position="44"/>
        <end position="72"/>
    </location>
</feature>
<dbReference type="Proteomes" id="UP000199766">
    <property type="component" value="Unassembled WGS sequence"/>
</dbReference>
<comment type="caution">
    <text evidence="4">Lacks conserved residue(s) required for the propagation of feature annotation.</text>
</comment>
<dbReference type="Gene3D" id="1.20.120.910">
    <property type="entry name" value="DksA, coiled-coil domain"/>
    <property type="match status" value="1"/>
</dbReference>
<dbReference type="InterPro" id="IPR000962">
    <property type="entry name" value="Znf_DskA_TraR"/>
</dbReference>
<gene>
    <name evidence="6" type="ORF">SAMN02982919_01385</name>
</gene>
<reference evidence="6 7" key="1">
    <citation type="submission" date="2016-10" db="EMBL/GenBank/DDBJ databases">
        <authorList>
            <person name="de Groot N.N."/>
        </authorList>
    </citation>
    <scope>NUCLEOTIDE SEQUENCE [LARGE SCALE GENOMIC DNA]</scope>
    <source>
        <strain evidence="6 7">ATCC 35958</strain>
    </source>
</reference>
<dbReference type="AlphaFoldDB" id="A0A1H9JFT0"/>
<evidence type="ECO:0000256" key="1">
    <source>
        <dbReference type="ARBA" id="ARBA00022723"/>
    </source>
</evidence>
<organism evidence="6 7">
    <name type="scientific">Giesbergeria anulus</name>
    <dbReference type="NCBI Taxonomy" id="180197"/>
    <lineage>
        <taxon>Bacteria</taxon>
        <taxon>Pseudomonadati</taxon>
        <taxon>Pseudomonadota</taxon>
        <taxon>Betaproteobacteria</taxon>
        <taxon>Burkholderiales</taxon>
        <taxon>Comamonadaceae</taxon>
        <taxon>Giesbergeria</taxon>
    </lineage>
</organism>
<dbReference type="PANTHER" id="PTHR38777:SF1">
    <property type="entry name" value="DNAK SUPPRESSOR PROTEIN"/>
    <property type="match status" value="1"/>
</dbReference>
<keyword evidence="1" id="KW-0479">Metal-binding</keyword>
<keyword evidence="2" id="KW-0863">Zinc-finger</keyword>
<evidence type="ECO:0000256" key="2">
    <source>
        <dbReference type="ARBA" id="ARBA00022771"/>
    </source>
</evidence>
<evidence type="ECO:0000256" key="4">
    <source>
        <dbReference type="PROSITE-ProRule" id="PRU00510"/>
    </source>
</evidence>
<dbReference type="EMBL" id="FOGD01000002">
    <property type="protein sequence ID" value="SEQ85653.1"/>
    <property type="molecule type" value="Genomic_DNA"/>
</dbReference>
<dbReference type="GO" id="GO:1900378">
    <property type="term" value="P:positive regulation of secondary metabolite biosynthetic process"/>
    <property type="evidence" value="ECO:0007669"/>
    <property type="project" value="TreeGrafter"/>
</dbReference>
<dbReference type="RefSeq" id="WP_091454764.1">
    <property type="nucleotide sequence ID" value="NZ_FOGD01000002.1"/>
</dbReference>
<accession>A0A1H9JFT0</accession>
<dbReference type="NCBIfam" id="TIGR02419">
    <property type="entry name" value="C4_traR_proteo"/>
    <property type="match status" value="1"/>
</dbReference>
<dbReference type="STRING" id="180197.SAMN02982919_01385"/>
<evidence type="ECO:0000259" key="5">
    <source>
        <dbReference type="Pfam" id="PF01258"/>
    </source>
</evidence>
<keyword evidence="7" id="KW-1185">Reference proteome</keyword>
<proteinExistence type="predicted"/>
<sequence>MTDEIDRANERMQEMLGDALRDQARRTGWAGKTTADSAHWCQADDCDAEIPAARRAAIPGCQFCVACQAQLENKGKRP</sequence>
<dbReference type="SUPFAM" id="SSF57716">
    <property type="entry name" value="Glucocorticoid receptor-like (DNA-binding domain)"/>
    <property type="match status" value="1"/>
</dbReference>
<dbReference type="PANTHER" id="PTHR38777">
    <property type="entry name" value="FELS-2 PROPHAGE PROTEIN"/>
    <property type="match status" value="1"/>
</dbReference>
<dbReference type="PROSITE" id="PS51128">
    <property type="entry name" value="ZF_DKSA_2"/>
    <property type="match status" value="1"/>
</dbReference>
<dbReference type="OrthoDB" id="9811543at2"/>
<evidence type="ECO:0000313" key="7">
    <source>
        <dbReference type="Proteomes" id="UP000199766"/>
    </source>
</evidence>
<protein>
    <submittedName>
        <fullName evidence="6">Transcriptional regulator, TraR/DksA family</fullName>
    </submittedName>
</protein>
<evidence type="ECO:0000313" key="6">
    <source>
        <dbReference type="EMBL" id="SEQ85653.1"/>
    </source>
</evidence>
<dbReference type="InterPro" id="IPR012783">
    <property type="entry name" value="Znf_C4_TraR"/>
</dbReference>
<dbReference type="Pfam" id="PF01258">
    <property type="entry name" value="zf-dskA_traR"/>
    <property type="match status" value="1"/>
</dbReference>
<evidence type="ECO:0000256" key="3">
    <source>
        <dbReference type="ARBA" id="ARBA00022833"/>
    </source>
</evidence>
<dbReference type="GO" id="GO:0008270">
    <property type="term" value="F:zinc ion binding"/>
    <property type="evidence" value="ECO:0007669"/>
    <property type="project" value="UniProtKB-KW"/>
</dbReference>
<keyword evidence="3" id="KW-0862">Zinc</keyword>
<name>A0A1H9JFT0_9BURK</name>